<name>A0A1F8DF32_9BACT</name>
<reference evidence="1 2" key="1">
    <citation type="journal article" date="2016" name="Nat. Commun.">
        <title>Thousands of microbial genomes shed light on interconnected biogeochemical processes in an aquifer system.</title>
        <authorList>
            <person name="Anantharaman K."/>
            <person name="Brown C.T."/>
            <person name="Hug L.A."/>
            <person name="Sharon I."/>
            <person name="Castelle C.J."/>
            <person name="Probst A.J."/>
            <person name="Thomas B.C."/>
            <person name="Singh A."/>
            <person name="Wilkins M.J."/>
            <person name="Karaoz U."/>
            <person name="Brodie E.L."/>
            <person name="Williams K.H."/>
            <person name="Hubbard S.S."/>
            <person name="Banfield J.F."/>
        </authorList>
    </citation>
    <scope>NUCLEOTIDE SEQUENCE [LARGE SCALE GENOMIC DNA]</scope>
</reference>
<dbReference type="Proteomes" id="UP000178803">
    <property type="component" value="Unassembled WGS sequence"/>
</dbReference>
<dbReference type="CDD" id="cd19067">
    <property type="entry name" value="PfuEndoQ-like"/>
    <property type="match status" value="1"/>
</dbReference>
<dbReference type="Gene3D" id="3.20.20.140">
    <property type="entry name" value="Metal-dependent hydrolases"/>
    <property type="match status" value="1"/>
</dbReference>
<evidence type="ECO:0008006" key="3">
    <source>
        <dbReference type="Google" id="ProtNLM"/>
    </source>
</evidence>
<proteinExistence type="predicted"/>
<accession>A0A1F8DF32</accession>
<dbReference type="InterPro" id="IPR016195">
    <property type="entry name" value="Pol/histidinol_Pase-like"/>
</dbReference>
<sequence>MKFVADLEVHSKYARAVSPQMNVPTIAGWAAKKGIDLVGTGDFTHPMWLRELEGNLEEAGEGIYQLKVQNEKSKVKFLLTSEISCIYSHNGKGRRVHILVYLPTFTDVEKFNKELISKGANLFSDGRPIVGLTLSQIVETALGVQAKAIIIPAHVWTPWFGFYGSMSGYDHLEEAFGELAKYIPAVETGLSSDPAMNWKIGELTNRRIVSFSDAHSPAKLGREATVFDLSEISFNALNNAIWGKGADKIDYTIEFYPEEGKYHYTGHRNCKVVYSPNETRKMGTICPVCGRTLTVGVASRVEELGKEEIETESSVDKFGVRWIKDKSKMKPGYVMLVPLLEILSEALDSGVGSKTVLLGYDKLINTLGSEFKVLLETKLADIEKVAGSKVMEGISKVRSGDIVIEPGYDGVFGKVRIWKGEAEVPEAKEAIDQGALF</sequence>
<evidence type="ECO:0000313" key="2">
    <source>
        <dbReference type="Proteomes" id="UP000178803"/>
    </source>
</evidence>
<organism evidence="1 2">
    <name type="scientific">Candidatus Woesebacteria bacterium RIFOXYD1_FULL_40_21</name>
    <dbReference type="NCBI Taxonomy" id="1802549"/>
    <lineage>
        <taxon>Bacteria</taxon>
        <taxon>Candidatus Woeseibacteriota</taxon>
    </lineage>
</organism>
<dbReference type="PANTHER" id="PTHR40084:SF1">
    <property type="entry name" value="PHOSPHOTRANSFERASE"/>
    <property type="match status" value="1"/>
</dbReference>
<protein>
    <recommendedName>
        <fullName evidence="3">DNA helicase UvrD</fullName>
    </recommendedName>
</protein>
<dbReference type="SUPFAM" id="SSF89550">
    <property type="entry name" value="PHP domain-like"/>
    <property type="match status" value="1"/>
</dbReference>
<dbReference type="AlphaFoldDB" id="A0A1F8DF32"/>
<evidence type="ECO:0000313" key="1">
    <source>
        <dbReference type="EMBL" id="OGM86986.1"/>
    </source>
</evidence>
<gene>
    <name evidence="1" type="ORF">A2614_01745</name>
</gene>
<dbReference type="EMBL" id="MGIJ01000035">
    <property type="protein sequence ID" value="OGM86986.1"/>
    <property type="molecule type" value="Genomic_DNA"/>
</dbReference>
<dbReference type="PANTHER" id="PTHR40084">
    <property type="entry name" value="PHOSPHOHYDROLASE, PHP FAMILY"/>
    <property type="match status" value="1"/>
</dbReference>
<comment type="caution">
    <text evidence="1">The sequence shown here is derived from an EMBL/GenBank/DDBJ whole genome shotgun (WGS) entry which is preliminary data.</text>
</comment>